<sequence length="97" mass="11277">MFLAIVSYDVCTRTPEGRRRLRQVARACEDYGQRVQNSVFECWVSSENFLMLRKRLVDIMDAGEDSVRIYFLGERWKGRVEHLGVKSVLDPQGPLIL</sequence>
<accession>C1F2B4</accession>
<dbReference type="AlphaFoldDB" id="C1F2B4"/>
<keyword evidence="7 9" id="KW-0460">Magnesium</keyword>
<dbReference type="NCBIfam" id="TIGR01573">
    <property type="entry name" value="cas2"/>
    <property type="match status" value="1"/>
</dbReference>
<evidence type="ECO:0000256" key="9">
    <source>
        <dbReference type="HAMAP-Rule" id="MF_01471"/>
    </source>
</evidence>
<dbReference type="PANTHER" id="PTHR34405:SF3">
    <property type="entry name" value="CRISPR-ASSOCIATED ENDORIBONUCLEASE CAS2 3"/>
    <property type="match status" value="1"/>
</dbReference>
<dbReference type="GO" id="GO:0016787">
    <property type="term" value="F:hydrolase activity"/>
    <property type="evidence" value="ECO:0007669"/>
    <property type="project" value="UniProtKB-KW"/>
</dbReference>
<dbReference type="Pfam" id="PF09827">
    <property type="entry name" value="CRISPR_Cas2"/>
    <property type="match status" value="1"/>
</dbReference>
<dbReference type="InterPro" id="IPR021127">
    <property type="entry name" value="CRISPR_associated_Cas2"/>
</dbReference>
<dbReference type="HOGENOM" id="CLU_161124_3_1_0"/>
<gene>
    <name evidence="9 11" type="primary">cas2</name>
    <name evidence="11" type="ordered locus">ACP_0776</name>
</gene>
<comment type="subunit">
    <text evidence="9">Homodimer, forms a heterotetramer with a Cas1 homodimer.</text>
</comment>
<evidence type="ECO:0000256" key="1">
    <source>
        <dbReference type="ARBA" id="ARBA00001946"/>
    </source>
</evidence>
<evidence type="ECO:0000256" key="5">
    <source>
        <dbReference type="ARBA" id="ARBA00022759"/>
    </source>
</evidence>
<dbReference type="GO" id="GO:0046872">
    <property type="term" value="F:metal ion binding"/>
    <property type="evidence" value="ECO:0007669"/>
    <property type="project" value="UniProtKB-UniRule"/>
</dbReference>
<dbReference type="CDD" id="cd09725">
    <property type="entry name" value="Cas2_I_II_III"/>
    <property type="match status" value="1"/>
</dbReference>
<evidence type="ECO:0000256" key="10">
    <source>
        <dbReference type="PIRNR" id="PIRNR032582"/>
    </source>
</evidence>
<evidence type="ECO:0000256" key="8">
    <source>
        <dbReference type="ARBA" id="ARBA00023118"/>
    </source>
</evidence>
<evidence type="ECO:0000256" key="6">
    <source>
        <dbReference type="ARBA" id="ARBA00022801"/>
    </source>
</evidence>
<dbReference type="GO" id="GO:0043571">
    <property type="term" value="P:maintenance of CRISPR repeat elements"/>
    <property type="evidence" value="ECO:0007669"/>
    <property type="project" value="UniProtKB-UniRule"/>
</dbReference>
<dbReference type="RefSeq" id="WP_015895947.1">
    <property type="nucleotide sequence ID" value="NC_012483.1"/>
</dbReference>
<dbReference type="GO" id="GO:0051607">
    <property type="term" value="P:defense response to virus"/>
    <property type="evidence" value="ECO:0007669"/>
    <property type="project" value="UniProtKB-UniRule"/>
</dbReference>
<dbReference type="STRING" id="240015.ACP_0776"/>
<dbReference type="Gene3D" id="3.30.70.240">
    <property type="match status" value="1"/>
</dbReference>
<comment type="similarity">
    <text evidence="2 9 10">Belongs to the CRISPR-associated endoribonuclease Cas2 protein family.</text>
</comment>
<reference evidence="11 12" key="1">
    <citation type="journal article" date="2009" name="Appl. Environ. Microbiol.">
        <title>Three genomes from the phylum Acidobacteria provide insight into the lifestyles of these microorganisms in soils.</title>
        <authorList>
            <person name="Ward N.L."/>
            <person name="Challacombe J.F."/>
            <person name="Janssen P.H."/>
            <person name="Henrissat B."/>
            <person name="Coutinho P.M."/>
            <person name="Wu M."/>
            <person name="Xie G."/>
            <person name="Haft D.H."/>
            <person name="Sait M."/>
            <person name="Badger J."/>
            <person name="Barabote R.D."/>
            <person name="Bradley B."/>
            <person name="Brettin T.S."/>
            <person name="Brinkac L.M."/>
            <person name="Bruce D."/>
            <person name="Creasy T."/>
            <person name="Daugherty S.C."/>
            <person name="Davidsen T.M."/>
            <person name="DeBoy R.T."/>
            <person name="Detter J.C."/>
            <person name="Dodson R.J."/>
            <person name="Durkin A.S."/>
            <person name="Ganapathy A."/>
            <person name="Gwinn-Giglio M."/>
            <person name="Han C.S."/>
            <person name="Khouri H."/>
            <person name="Kiss H."/>
            <person name="Kothari S.P."/>
            <person name="Madupu R."/>
            <person name="Nelson K.E."/>
            <person name="Nelson W.C."/>
            <person name="Paulsen I."/>
            <person name="Penn K."/>
            <person name="Ren Q."/>
            <person name="Rosovitz M.J."/>
            <person name="Selengut J.D."/>
            <person name="Shrivastava S."/>
            <person name="Sullivan S.A."/>
            <person name="Tapia R."/>
            <person name="Thompson L.S."/>
            <person name="Watkins K.L."/>
            <person name="Yang Q."/>
            <person name="Yu C."/>
            <person name="Zafar N."/>
            <person name="Zhou L."/>
            <person name="Kuske C.R."/>
        </authorList>
    </citation>
    <scope>NUCLEOTIDE SEQUENCE [LARGE SCALE GENOMIC DNA]</scope>
    <source>
        <strain evidence="12">ATCC 51196 / DSM 11244 / BCRC 80197 / JCM 7670 / NBRC 15755 / NCIMB 13165 / 161</strain>
    </source>
</reference>
<dbReference type="EC" id="3.1.-.-" evidence="9"/>
<organism evidence="11 12">
    <name type="scientific">Acidobacterium capsulatum (strain ATCC 51196 / DSM 11244 / BCRC 80197 / JCM 7670 / NBRC 15755 / NCIMB 13165 / 161)</name>
    <dbReference type="NCBI Taxonomy" id="240015"/>
    <lineage>
        <taxon>Bacteria</taxon>
        <taxon>Pseudomonadati</taxon>
        <taxon>Acidobacteriota</taxon>
        <taxon>Terriglobia</taxon>
        <taxon>Terriglobales</taxon>
        <taxon>Acidobacteriaceae</taxon>
        <taxon>Acidobacterium</taxon>
    </lineage>
</organism>
<evidence type="ECO:0000256" key="3">
    <source>
        <dbReference type="ARBA" id="ARBA00022722"/>
    </source>
</evidence>
<dbReference type="PIRSF" id="PIRSF032582">
    <property type="entry name" value="Cas2"/>
    <property type="match status" value="1"/>
</dbReference>
<dbReference type="InParanoid" id="C1F2B4"/>
<dbReference type="HAMAP" id="MF_01471">
    <property type="entry name" value="Cas2"/>
    <property type="match status" value="1"/>
</dbReference>
<feature type="binding site" evidence="9">
    <location>
        <position position="9"/>
    </location>
    <ligand>
        <name>Mg(2+)</name>
        <dbReference type="ChEBI" id="CHEBI:18420"/>
        <note>catalytic</note>
    </ligand>
</feature>
<evidence type="ECO:0000313" key="12">
    <source>
        <dbReference type="Proteomes" id="UP000002207"/>
    </source>
</evidence>
<dbReference type="EMBL" id="CP001472">
    <property type="protein sequence ID" value="ACO34111.1"/>
    <property type="molecule type" value="Genomic_DNA"/>
</dbReference>
<keyword evidence="3 9" id="KW-0540">Nuclease</keyword>
<dbReference type="KEGG" id="aca:ACP_0776"/>
<comment type="cofactor">
    <cofactor evidence="1 9">
        <name>Mg(2+)</name>
        <dbReference type="ChEBI" id="CHEBI:18420"/>
    </cofactor>
</comment>
<name>C1F2B4_ACIC5</name>
<keyword evidence="5 9" id="KW-0255">Endonuclease</keyword>
<evidence type="ECO:0000256" key="4">
    <source>
        <dbReference type="ARBA" id="ARBA00022723"/>
    </source>
</evidence>
<evidence type="ECO:0000256" key="7">
    <source>
        <dbReference type="ARBA" id="ARBA00022842"/>
    </source>
</evidence>
<dbReference type="OrthoDB" id="9798176at2"/>
<proteinExistence type="inferred from homology"/>
<dbReference type="PANTHER" id="PTHR34405">
    <property type="entry name" value="CRISPR-ASSOCIATED ENDORIBONUCLEASE CAS2"/>
    <property type="match status" value="1"/>
</dbReference>
<dbReference type="Proteomes" id="UP000002207">
    <property type="component" value="Chromosome"/>
</dbReference>
<dbReference type="InterPro" id="IPR019199">
    <property type="entry name" value="Virulence_VapD/CRISPR_Cas2"/>
</dbReference>
<keyword evidence="6 9" id="KW-0378">Hydrolase</keyword>
<protein>
    <recommendedName>
        <fullName evidence="9">CRISPR-associated endoribonuclease Cas2</fullName>
        <ecNumber evidence="9">3.1.-.-</ecNumber>
    </recommendedName>
</protein>
<dbReference type="eggNOG" id="COG1343">
    <property type="taxonomic scope" value="Bacteria"/>
</dbReference>
<dbReference type="GO" id="GO:0004521">
    <property type="term" value="F:RNA endonuclease activity"/>
    <property type="evidence" value="ECO:0007669"/>
    <property type="project" value="UniProtKB-UniRule"/>
</dbReference>
<evidence type="ECO:0000313" key="11">
    <source>
        <dbReference type="EMBL" id="ACO34111.1"/>
    </source>
</evidence>
<comment type="function">
    <text evidence="9">CRISPR (clustered regularly interspaced short palindromic repeat), is an adaptive immune system that provides protection against mobile genetic elements (viruses, transposable elements and conjugative plasmids). CRISPR clusters contain sequences complementary to antecedent mobile elements and target invading nucleic acids. CRISPR clusters are transcribed and processed into CRISPR RNA (crRNA). Functions as a ssRNA-specific endoribonuclease. Involved in the integration of spacer DNA into the CRISPR cassette.</text>
</comment>
<evidence type="ECO:0000256" key="2">
    <source>
        <dbReference type="ARBA" id="ARBA00009959"/>
    </source>
</evidence>
<keyword evidence="12" id="KW-1185">Reference proteome</keyword>
<dbReference type="SUPFAM" id="SSF143430">
    <property type="entry name" value="TTP0101/SSO1404-like"/>
    <property type="match status" value="1"/>
</dbReference>
<keyword evidence="8 9" id="KW-0051">Antiviral defense</keyword>
<keyword evidence="4 9" id="KW-0479">Metal-binding</keyword>